<feature type="compositionally biased region" description="Basic and acidic residues" evidence="1">
    <location>
        <begin position="36"/>
        <end position="54"/>
    </location>
</feature>
<feature type="signal peptide" evidence="2">
    <location>
        <begin position="1"/>
        <end position="18"/>
    </location>
</feature>
<evidence type="ECO:0000256" key="2">
    <source>
        <dbReference type="SAM" id="SignalP"/>
    </source>
</evidence>
<dbReference type="PATRIC" id="fig|1158607.3.peg.1005"/>
<dbReference type="AlphaFoldDB" id="R2QMD7"/>
<feature type="compositionally biased region" description="Polar residues" evidence="1">
    <location>
        <begin position="71"/>
        <end position="86"/>
    </location>
</feature>
<dbReference type="OrthoDB" id="2195318at2"/>
<protein>
    <recommendedName>
        <fullName evidence="5">Lipoprotein</fullName>
    </recommendedName>
</protein>
<dbReference type="EMBL" id="AJAQ01000008">
    <property type="protein sequence ID" value="EOH96348.1"/>
    <property type="molecule type" value="Genomic_DNA"/>
</dbReference>
<feature type="compositionally biased region" description="Polar residues" evidence="1">
    <location>
        <begin position="120"/>
        <end position="132"/>
    </location>
</feature>
<evidence type="ECO:0008006" key="5">
    <source>
        <dbReference type="Google" id="ProtNLM"/>
    </source>
</evidence>
<accession>R2QMD7</accession>
<sequence length="218" mass="24368">MKRIFTLLLCFTVLLALSGCTSGKSKRIADSTDSQKSLHTESKTKKSKRSETKASKSKKYSTSDTIESLEVDTQSRNNVSQKNEVPSESDIAPQVESAPPRNQNGSPSAPEPSKQAENYVEQQTPEQPSINESEQKIQNIDTYFATAKQNAIARKRDQVNTWKANGEVEWSDEIISSGLNDFANSLGDSSYYHMLSYEEAVSKIDSDMQLYHDIKMIK</sequence>
<dbReference type="HOGENOM" id="CLU_1265329_0_0_9"/>
<feature type="region of interest" description="Disordered" evidence="1">
    <location>
        <begin position="23"/>
        <end position="132"/>
    </location>
</feature>
<evidence type="ECO:0000313" key="3">
    <source>
        <dbReference type="EMBL" id="EOH96348.1"/>
    </source>
</evidence>
<gene>
    <name evidence="3" type="ORF">UAU_00998</name>
</gene>
<evidence type="ECO:0000313" key="4">
    <source>
        <dbReference type="Proteomes" id="UP000013782"/>
    </source>
</evidence>
<dbReference type="PROSITE" id="PS51257">
    <property type="entry name" value="PROKAR_LIPOPROTEIN"/>
    <property type="match status" value="1"/>
</dbReference>
<name>R2QMD7_9ENTE</name>
<comment type="caution">
    <text evidence="3">The sequence shown here is derived from an EMBL/GenBank/DDBJ whole genome shotgun (WGS) entry which is preliminary data.</text>
</comment>
<organism evidence="3 4">
    <name type="scientific">Enterococcus pallens ATCC BAA-351</name>
    <dbReference type="NCBI Taxonomy" id="1158607"/>
    <lineage>
        <taxon>Bacteria</taxon>
        <taxon>Bacillati</taxon>
        <taxon>Bacillota</taxon>
        <taxon>Bacilli</taxon>
        <taxon>Lactobacillales</taxon>
        <taxon>Enterococcaceae</taxon>
        <taxon>Enterococcus</taxon>
    </lineage>
</organism>
<reference evidence="3 4" key="1">
    <citation type="submission" date="2013-02" db="EMBL/GenBank/DDBJ databases">
        <title>The Genome Sequence of Enterococcus pallens BAA-351.</title>
        <authorList>
            <consortium name="The Broad Institute Genome Sequencing Platform"/>
            <consortium name="The Broad Institute Genome Sequencing Center for Infectious Disease"/>
            <person name="Earl A.M."/>
            <person name="Gilmore M.S."/>
            <person name="Lebreton F."/>
            <person name="Walker B."/>
            <person name="Young S.K."/>
            <person name="Zeng Q."/>
            <person name="Gargeya S."/>
            <person name="Fitzgerald M."/>
            <person name="Haas B."/>
            <person name="Abouelleil A."/>
            <person name="Alvarado L."/>
            <person name="Arachchi H.M."/>
            <person name="Berlin A.M."/>
            <person name="Chapman S.B."/>
            <person name="Dewar J."/>
            <person name="Goldberg J."/>
            <person name="Griggs A."/>
            <person name="Gujja S."/>
            <person name="Hansen M."/>
            <person name="Howarth C."/>
            <person name="Imamovic A."/>
            <person name="Larimer J."/>
            <person name="McCowan C."/>
            <person name="Murphy C."/>
            <person name="Neiman D."/>
            <person name="Pearson M."/>
            <person name="Priest M."/>
            <person name="Roberts A."/>
            <person name="Saif S."/>
            <person name="Shea T."/>
            <person name="Sisk P."/>
            <person name="Sykes S."/>
            <person name="Wortman J."/>
            <person name="Nusbaum C."/>
            <person name="Birren B."/>
        </authorList>
    </citation>
    <scope>NUCLEOTIDE SEQUENCE [LARGE SCALE GENOMIC DNA]</scope>
    <source>
        <strain evidence="3 4">ATCC BAA-351</strain>
    </source>
</reference>
<dbReference type="Proteomes" id="UP000013782">
    <property type="component" value="Unassembled WGS sequence"/>
</dbReference>
<keyword evidence="2" id="KW-0732">Signal</keyword>
<keyword evidence="4" id="KW-1185">Reference proteome</keyword>
<dbReference type="STRING" id="160454.RV10_GL004073"/>
<proteinExistence type="predicted"/>
<feature type="chain" id="PRO_5038411911" description="Lipoprotein" evidence="2">
    <location>
        <begin position="19"/>
        <end position="218"/>
    </location>
</feature>
<evidence type="ECO:0000256" key="1">
    <source>
        <dbReference type="SAM" id="MobiDB-lite"/>
    </source>
</evidence>
<dbReference type="RefSeq" id="WP_010756053.1">
    <property type="nucleotide sequence ID" value="NZ_ASWD01000007.1"/>
</dbReference>